<accession>A0A1M5Y0B0</accession>
<evidence type="ECO:0000313" key="3">
    <source>
        <dbReference type="Proteomes" id="UP000184608"/>
    </source>
</evidence>
<gene>
    <name evidence="2" type="ORF">VA7868_01406</name>
</gene>
<protein>
    <submittedName>
        <fullName evidence="2">Uncharacterized protein</fullName>
    </submittedName>
</protein>
<reference evidence="2 3" key="1">
    <citation type="submission" date="2016-11" db="EMBL/GenBank/DDBJ databases">
        <authorList>
            <person name="Jaros S."/>
            <person name="Januszkiewicz K."/>
            <person name="Wedrychowicz H."/>
        </authorList>
    </citation>
    <scope>NUCLEOTIDE SEQUENCE [LARGE SCALE GENOMIC DNA]</scope>
    <source>
        <strain evidence="2 3">CECT 7868</strain>
    </source>
</reference>
<feature type="transmembrane region" description="Helical" evidence="1">
    <location>
        <begin position="18"/>
        <end position="36"/>
    </location>
</feature>
<proteinExistence type="predicted"/>
<keyword evidence="1" id="KW-0812">Transmembrane</keyword>
<dbReference type="AlphaFoldDB" id="A0A1M5Y0B0"/>
<dbReference type="EMBL" id="FQXZ01000014">
    <property type="protein sequence ID" value="SHI05406.1"/>
    <property type="molecule type" value="Genomic_DNA"/>
</dbReference>
<keyword evidence="1" id="KW-0472">Membrane</keyword>
<keyword evidence="1" id="KW-1133">Transmembrane helix</keyword>
<evidence type="ECO:0000256" key="1">
    <source>
        <dbReference type="SAM" id="Phobius"/>
    </source>
</evidence>
<organism evidence="2 3">
    <name type="scientific">Vibrio aerogenes CECT 7868</name>
    <dbReference type="NCBI Taxonomy" id="1216006"/>
    <lineage>
        <taxon>Bacteria</taxon>
        <taxon>Pseudomonadati</taxon>
        <taxon>Pseudomonadota</taxon>
        <taxon>Gammaproteobacteria</taxon>
        <taxon>Vibrionales</taxon>
        <taxon>Vibrionaceae</taxon>
        <taxon>Vibrio</taxon>
    </lineage>
</organism>
<keyword evidence="3" id="KW-1185">Reference proteome</keyword>
<name>A0A1M5Y0B0_9VIBR</name>
<evidence type="ECO:0000313" key="2">
    <source>
        <dbReference type="EMBL" id="SHI05406.1"/>
    </source>
</evidence>
<sequence length="37" mass="3941">MGCCNQPPPGGTKNLGLLLKYLGVFLAIILLIAFFFG</sequence>
<dbReference type="Proteomes" id="UP000184608">
    <property type="component" value="Unassembled WGS sequence"/>
</dbReference>